<evidence type="ECO:0000313" key="6">
    <source>
        <dbReference type="Proteomes" id="UP000824469"/>
    </source>
</evidence>
<sequence length="251" mass="28445">MRPLSAMSKTAFRIISSRQQRPVFRLGSIEFISSDENLYGHKNCNNMATIDSKGVVKARNLAKEGALRRDISIGTIGAQQVRCFLGVGDGDEDCGLPKTYNEKRVVGYSPEQLFTIVAGVDLYEDFVPWCKRSTIVYHKSSEAFDAELQIGFKFLVERYISHVELKKPNSVKTTASESNLFKYLINIWEFKNGPIPGSCNLHFFVDFQFRSHFHRQVADMFFTEVVSRLVGSFEQRCCRVYGPAVKLLGDA</sequence>
<dbReference type="Pfam" id="PF03364">
    <property type="entry name" value="Polyketide_cyc"/>
    <property type="match status" value="1"/>
</dbReference>
<dbReference type="AlphaFoldDB" id="A0AA38LBE4"/>
<evidence type="ECO:0000313" key="5">
    <source>
        <dbReference type="EMBL" id="KAH9314437.1"/>
    </source>
</evidence>
<evidence type="ECO:0000256" key="3">
    <source>
        <dbReference type="ARBA" id="ARBA00024947"/>
    </source>
</evidence>
<dbReference type="GO" id="GO:0045333">
    <property type="term" value="P:cellular respiration"/>
    <property type="evidence" value="ECO:0007669"/>
    <property type="project" value="InterPro"/>
</dbReference>
<comment type="caution">
    <text evidence="5">The sequence shown here is derived from an EMBL/GenBank/DDBJ whole genome shotgun (WGS) entry which is preliminary data.</text>
</comment>
<dbReference type="PANTHER" id="PTHR12901">
    <property type="entry name" value="SPERM PROTEIN HOMOLOG"/>
    <property type="match status" value="1"/>
</dbReference>
<dbReference type="GO" id="GO:0005739">
    <property type="term" value="C:mitochondrion"/>
    <property type="evidence" value="ECO:0007669"/>
    <property type="project" value="TreeGrafter"/>
</dbReference>
<dbReference type="CDD" id="cd07813">
    <property type="entry name" value="COQ10p_like"/>
    <property type="match status" value="1"/>
</dbReference>
<dbReference type="EMBL" id="JAHRHJ020000005">
    <property type="protein sequence ID" value="KAH9314437.1"/>
    <property type="molecule type" value="Genomic_DNA"/>
</dbReference>
<dbReference type="OMA" id="ENSYEQR"/>
<name>A0AA38LBE4_TAXCH</name>
<dbReference type="Gene3D" id="3.30.530.20">
    <property type="match status" value="1"/>
</dbReference>
<gene>
    <name evidence="5" type="ORF">KI387_023064</name>
</gene>
<evidence type="ECO:0000256" key="2">
    <source>
        <dbReference type="ARBA" id="ARBA00011814"/>
    </source>
</evidence>
<feature type="non-terminal residue" evidence="5">
    <location>
        <position position="251"/>
    </location>
</feature>
<keyword evidence="6" id="KW-1185">Reference proteome</keyword>
<dbReference type="GO" id="GO:0048039">
    <property type="term" value="F:ubiquinone binding"/>
    <property type="evidence" value="ECO:0007669"/>
    <property type="project" value="InterPro"/>
</dbReference>
<evidence type="ECO:0000259" key="4">
    <source>
        <dbReference type="Pfam" id="PF03364"/>
    </source>
</evidence>
<organism evidence="5 6">
    <name type="scientific">Taxus chinensis</name>
    <name type="common">Chinese yew</name>
    <name type="synonym">Taxus wallichiana var. chinensis</name>
    <dbReference type="NCBI Taxonomy" id="29808"/>
    <lineage>
        <taxon>Eukaryota</taxon>
        <taxon>Viridiplantae</taxon>
        <taxon>Streptophyta</taxon>
        <taxon>Embryophyta</taxon>
        <taxon>Tracheophyta</taxon>
        <taxon>Spermatophyta</taxon>
        <taxon>Pinopsida</taxon>
        <taxon>Pinidae</taxon>
        <taxon>Conifers II</taxon>
        <taxon>Cupressales</taxon>
        <taxon>Taxaceae</taxon>
        <taxon>Taxus</taxon>
    </lineage>
</organism>
<proteinExistence type="inferred from homology"/>
<accession>A0AA38LBE4</accession>
<dbReference type="InterPro" id="IPR005031">
    <property type="entry name" value="COQ10_START"/>
</dbReference>
<reference evidence="5 6" key="1">
    <citation type="journal article" date="2021" name="Nat. Plants">
        <title>The Taxus genome provides insights into paclitaxel biosynthesis.</title>
        <authorList>
            <person name="Xiong X."/>
            <person name="Gou J."/>
            <person name="Liao Q."/>
            <person name="Li Y."/>
            <person name="Zhou Q."/>
            <person name="Bi G."/>
            <person name="Li C."/>
            <person name="Du R."/>
            <person name="Wang X."/>
            <person name="Sun T."/>
            <person name="Guo L."/>
            <person name="Liang H."/>
            <person name="Lu P."/>
            <person name="Wu Y."/>
            <person name="Zhang Z."/>
            <person name="Ro D.K."/>
            <person name="Shang Y."/>
            <person name="Huang S."/>
            <person name="Yan J."/>
        </authorList>
    </citation>
    <scope>NUCLEOTIDE SEQUENCE [LARGE SCALE GENOMIC DNA]</scope>
    <source>
        <strain evidence="5">Ta-2019</strain>
    </source>
</reference>
<protein>
    <recommendedName>
        <fullName evidence="4">Coenzyme Q-binding protein COQ10 START domain-containing protein</fullName>
    </recommendedName>
</protein>
<dbReference type="Proteomes" id="UP000824469">
    <property type="component" value="Unassembled WGS sequence"/>
</dbReference>
<evidence type="ECO:0000256" key="1">
    <source>
        <dbReference type="ARBA" id="ARBA00006885"/>
    </source>
</evidence>
<comment type="similarity">
    <text evidence="1">Belongs to the COQ10 family.</text>
</comment>
<dbReference type="PANTHER" id="PTHR12901:SF10">
    <property type="entry name" value="COENZYME Q-BINDING PROTEIN COQ10, MITOCHONDRIAL"/>
    <property type="match status" value="1"/>
</dbReference>
<feature type="domain" description="Coenzyme Q-binding protein COQ10 START" evidence="4">
    <location>
        <begin position="106"/>
        <end position="233"/>
    </location>
</feature>
<comment type="subunit">
    <text evidence="2">Interacts with coenzyme Q.</text>
</comment>
<dbReference type="InterPro" id="IPR023393">
    <property type="entry name" value="START-like_dom_sf"/>
</dbReference>
<dbReference type="SUPFAM" id="SSF55961">
    <property type="entry name" value="Bet v1-like"/>
    <property type="match status" value="1"/>
</dbReference>
<comment type="function">
    <text evidence="3">Required for the function of coenzyme Q in the respiratory chain. May serve as a chaperone or may be involved in the transport of Q6 from its site of synthesis to the catalytic sites of the respiratory complexes.</text>
</comment>
<dbReference type="InterPro" id="IPR044996">
    <property type="entry name" value="COQ10-like"/>
</dbReference>